<gene>
    <name evidence="1" type="ORF">A176_004124</name>
</gene>
<dbReference type="AlphaFoldDB" id="A0A0H4XG59"/>
<reference evidence="1 2" key="1">
    <citation type="journal article" date="2016" name="PLoS ONE">
        <title>Complete Genome Sequence and Comparative Genomics of a Novel Myxobacterium Myxococcus hansupus.</title>
        <authorList>
            <person name="Sharma G."/>
            <person name="Narwani T."/>
            <person name="Subramanian S."/>
        </authorList>
    </citation>
    <scope>NUCLEOTIDE SEQUENCE [LARGE SCALE GENOMIC DNA]</scope>
    <source>
        <strain evidence="2">mixupus</strain>
    </source>
</reference>
<sequence>MPRYDPEKTPPEKRRAEKGSVVLKQLVRHTLQSATDLEALAKRWQCNESDAVRRALRAAAERGE</sequence>
<protein>
    <submittedName>
        <fullName evidence="1">Uncharacterized protein</fullName>
    </submittedName>
</protein>
<dbReference type="KEGG" id="mym:A176_004124"/>
<keyword evidence="2" id="KW-1185">Reference proteome</keyword>
<evidence type="ECO:0000313" key="2">
    <source>
        <dbReference type="Proteomes" id="UP000009026"/>
    </source>
</evidence>
<organism evidence="1 2">
    <name type="scientific">Pseudomyxococcus hansupus</name>
    <dbReference type="NCBI Taxonomy" id="1297742"/>
    <lineage>
        <taxon>Bacteria</taxon>
        <taxon>Pseudomonadati</taxon>
        <taxon>Myxococcota</taxon>
        <taxon>Myxococcia</taxon>
        <taxon>Myxococcales</taxon>
        <taxon>Cystobacterineae</taxon>
        <taxon>Myxococcaceae</taxon>
        <taxon>Pseudomyxococcus</taxon>
    </lineage>
</organism>
<dbReference type="PATRIC" id="fig|1297742.4.peg.4169"/>
<dbReference type="RefSeq" id="WP_044890104.1">
    <property type="nucleotide sequence ID" value="NZ_CP012109.1"/>
</dbReference>
<dbReference type="STRING" id="1297742.A176_004124"/>
<accession>A0A0H4XG59</accession>
<dbReference type="Proteomes" id="UP000009026">
    <property type="component" value="Chromosome"/>
</dbReference>
<evidence type="ECO:0000313" key="1">
    <source>
        <dbReference type="EMBL" id="AKQ67212.1"/>
    </source>
</evidence>
<dbReference type="EMBL" id="CP012109">
    <property type="protein sequence ID" value="AKQ67212.1"/>
    <property type="molecule type" value="Genomic_DNA"/>
</dbReference>
<name>A0A0H4XG59_9BACT</name>
<proteinExistence type="predicted"/>